<proteinExistence type="predicted"/>
<sequence length="36" mass="4155">MKVKNLSKQVIIDQKQIPRCTLRSLTTSEVIELNNI</sequence>
<name>A0AAV3XFH9_9CYAN</name>
<gene>
    <name evidence="1" type="ORF">MiSe_36340</name>
</gene>
<accession>A0AAV3XFH9</accession>
<dbReference type="Proteomes" id="UP001050975">
    <property type="component" value="Unassembled WGS sequence"/>
</dbReference>
<comment type="caution">
    <text evidence="1">The sequence shown here is derived from an EMBL/GenBank/DDBJ whole genome shotgun (WGS) entry which is preliminary data.</text>
</comment>
<evidence type="ECO:0000313" key="1">
    <source>
        <dbReference type="EMBL" id="GET38875.1"/>
    </source>
</evidence>
<evidence type="ECO:0000313" key="2">
    <source>
        <dbReference type="Proteomes" id="UP001050975"/>
    </source>
</evidence>
<dbReference type="EMBL" id="BLAY01000054">
    <property type="protein sequence ID" value="GET38875.1"/>
    <property type="molecule type" value="Genomic_DNA"/>
</dbReference>
<reference evidence="1" key="1">
    <citation type="submission" date="2019-10" db="EMBL/GenBank/DDBJ databases">
        <title>Draft genome sequece of Microseira wollei NIES-4236.</title>
        <authorList>
            <person name="Yamaguchi H."/>
            <person name="Suzuki S."/>
            <person name="Kawachi M."/>
        </authorList>
    </citation>
    <scope>NUCLEOTIDE SEQUENCE</scope>
    <source>
        <strain evidence="1">NIES-4236</strain>
    </source>
</reference>
<organism evidence="1 2">
    <name type="scientific">Microseira wollei NIES-4236</name>
    <dbReference type="NCBI Taxonomy" id="2530354"/>
    <lineage>
        <taxon>Bacteria</taxon>
        <taxon>Bacillati</taxon>
        <taxon>Cyanobacteriota</taxon>
        <taxon>Cyanophyceae</taxon>
        <taxon>Oscillatoriophycideae</taxon>
        <taxon>Aerosakkonematales</taxon>
        <taxon>Aerosakkonemataceae</taxon>
        <taxon>Microseira</taxon>
    </lineage>
</organism>
<keyword evidence="2" id="KW-1185">Reference proteome</keyword>
<protein>
    <submittedName>
        <fullName evidence="1">Uncharacterized protein</fullName>
    </submittedName>
</protein>
<dbReference type="AlphaFoldDB" id="A0AAV3XFH9"/>